<dbReference type="RefSeq" id="WP_283489040.1">
    <property type="nucleotide sequence ID" value="NZ_CP125947.1"/>
</dbReference>
<evidence type="ECO:0000256" key="1">
    <source>
        <dbReference type="ARBA" id="ARBA00022448"/>
    </source>
</evidence>
<proteinExistence type="predicted"/>
<organism evidence="9 10">
    <name type="scientific">Comamonas resistens</name>
    <dbReference type="NCBI Taxonomy" id="3046670"/>
    <lineage>
        <taxon>Bacteria</taxon>
        <taxon>Pseudomonadati</taxon>
        <taxon>Pseudomonadota</taxon>
        <taxon>Betaproteobacteria</taxon>
        <taxon>Burkholderiales</taxon>
        <taxon>Comamonadaceae</taxon>
        <taxon>Comamonas</taxon>
    </lineage>
</organism>
<keyword evidence="10" id="KW-1185">Reference proteome</keyword>
<dbReference type="Pfam" id="PF00005">
    <property type="entry name" value="ABC_tran"/>
    <property type="match status" value="1"/>
</dbReference>
<keyword evidence="2" id="KW-1003">Cell membrane</keyword>
<dbReference type="EMBL" id="CP125947">
    <property type="protein sequence ID" value="WHS68032.1"/>
    <property type="molecule type" value="Genomic_DNA"/>
</dbReference>
<dbReference type="InterPro" id="IPR003593">
    <property type="entry name" value="AAA+_ATPase"/>
</dbReference>
<keyword evidence="4" id="KW-0201">Cytochrome c-type biogenesis</keyword>
<feature type="domain" description="ABC transporter" evidence="8">
    <location>
        <begin position="6"/>
        <end position="207"/>
    </location>
</feature>
<name>A0ABY8SYE5_9BURK</name>
<dbReference type="InterPro" id="IPR027417">
    <property type="entry name" value="P-loop_NTPase"/>
</dbReference>
<dbReference type="PROSITE" id="PS50893">
    <property type="entry name" value="ABC_TRANSPORTER_2"/>
    <property type="match status" value="1"/>
</dbReference>
<evidence type="ECO:0000256" key="5">
    <source>
        <dbReference type="ARBA" id="ARBA00022840"/>
    </source>
</evidence>
<dbReference type="InterPro" id="IPR003439">
    <property type="entry name" value="ABC_transporter-like_ATP-bd"/>
</dbReference>
<dbReference type="SMART" id="SM00382">
    <property type="entry name" value="AAA"/>
    <property type="match status" value="1"/>
</dbReference>
<keyword evidence="5" id="KW-0067">ATP-binding</keyword>
<gene>
    <name evidence="9" type="primary">ccmA</name>
    <name evidence="9" type="ORF">QMY55_22720</name>
</gene>
<keyword evidence="7" id="KW-0472">Membrane</keyword>
<evidence type="ECO:0000259" key="8">
    <source>
        <dbReference type="PROSITE" id="PS50893"/>
    </source>
</evidence>
<evidence type="ECO:0000256" key="4">
    <source>
        <dbReference type="ARBA" id="ARBA00022748"/>
    </source>
</evidence>
<dbReference type="InterPro" id="IPR005895">
    <property type="entry name" value="ABC_transptr_haem_export_CcmA"/>
</dbReference>
<keyword evidence="1" id="KW-0813">Transport</keyword>
<keyword evidence="6" id="KW-1278">Translocase</keyword>
<dbReference type="Proteomes" id="UP001240697">
    <property type="component" value="Chromosome"/>
</dbReference>
<dbReference type="PANTHER" id="PTHR43499:SF1">
    <property type="entry name" value="ABC TRANSPORTER I FAMILY MEMBER 1"/>
    <property type="match status" value="1"/>
</dbReference>
<evidence type="ECO:0000313" key="9">
    <source>
        <dbReference type="EMBL" id="WHS68032.1"/>
    </source>
</evidence>
<evidence type="ECO:0000256" key="3">
    <source>
        <dbReference type="ARBA" id="ARBA00022741"/>
    </source>
</evidence>
<keyword evidence="3" id="KW-0547">Nucleotide-binding</keyword>
<reference evidence="9 10" key="1">
    <citation type="submission" date="2023-05" db="EMBL/GenBank/DDBJ databases">
        <authorList>
            <person name="Yin Y."/>
            <person name="Lu Z."/>
        </authorList>
    </citation>
    <scope>NUCLEOTIDE SEQUENCE [LARGE SCALE GENOMIC DNA]</scope>
    <source>
        <strain evidence="9 10">ZM22</strain>
    </source>
</reference>
<evidence type="ECO:0000313" key="10">
    <source>
        <dbReference type="Proteomes" id="UP001240697"/>
    </source>
</evidence>
<dbReference type="PANTHER" id="PTHR43499">
    <property type="entry name" value="ABC TRANSPORTER I FAMILY MEMBER 1"/>
    <property type="match status" value="1"/>
</dbReference>
<protein>
    <submittedName>
        <fullName evidence="9">Cytochrome c biogenesis heme-transporting ATPase CcmA</fullName>
    </submittedName>
</protein>
<dbReference type="NCBIfam" id="TIGR01189">
    <property type="entry name" value="ccmA"/>
    <property type="match status" value="1"/>
</dbReference>
<dbReference type="Gene3D" id="3.40.50.300">
    <property type="entry name" value="P-loop containing nucleotide triphosphate hydrolases"/>
    <property type="match status" value="1"/>
</dbReference>
<evidence type="ECO:0000256" key="2">
    <source>
        <dbReference type="ARBA" id="ARBA00022475"/>
    </source>
</evidence>
<evidence type="ECO:0000256" key="7">
    <source>
        <dbReference type="ARBA" id="ARBA00023136"/>
    </source>
</evidence>
<evidence type="ECO:0000256" key="6">
    <source>
        <dbReference type="ARBA" id="ARBA00022967"/>
    </source>
</evidence>
<accession>A0ABY8SYE5</accession>
<sequence length="207" mass="22818">MDSPMLEALDLVGVRGERRLFDCLNFRLTPGDCLSVQGENGSGKTTLLRMLAGLAMPDAGKILWNGNLLRNQREDYQRNLIYSGHGIGLKEDLNAQENLLAAAAIAGESASPEQAAEALNEVGLAEHKKLPIRMLSQGQKRRASLARLCLYKRKVWILDEPLTALDKLGVQWFGEMINRHQARGGMIALTSHQELATKNSQFVRIGA</sequence>
<dbReference type="NCBIfam" id="NF010061">
    <property type="entry name" value="PRK13538.1"/>
    <property type="match status" value="1"/>
</dbReference>
<dbReference type="SUPFAM" id="SSF52540">
    <property type="entry name" value="P-loop containing nucleoside triphosphate hydrolases"/>
    <property type="match status" value="1"/>
</dbReference>